<evidence type="ECO:0000256" key="3">
    <source>
        <dbReference type="ARBA" id="ARBA00022771"/>
    </source>
</evidence>
<evidence type="ECO:0000313" key="11">
    <source>
        <dbReference type="EMBL" id="KAG9390359.1"/>
    </source>
</evidence>
<dbReference type="PANTHER" id="PTHR46179">
    <property type="entry name" value="ZINC FINGER PROTEIN"/>
    <property type="match status" value="1"/>
</dbReference>
<evidence type="ECO:0000256" key="1">
    <source>
        <dbReference type="ARBA" id="ARBA00004123"/>
    </source>
</evidence>
<dbReference type="Gene3D" id="3.30.160.60">
    <property type="entry name" value="Classic Zinc Finger"/>
    <property type="match status" value="1"/>
</dbReference>
<accession>A0A8J6B0K5</accession>
<evidence type="ECO:0000256" key="5">
    <source>
        <dbReference type="ARBA" id="ARBA00023015"/>
    </source>
</evidence>
<evidence type="ECO:0000256" key="7">
    <source>
        <dbReference type="ARBA" id="ARBA00023242"/>
    </source>
</evidence>
<evidence type="ECO:0000256" key="8">
    <source>
        <dbReference type="PROSITE-ProRule" id="PRU00042"/>
    </source>
</evidence>
<protein>
    <submittedName>
        <fullName evidence="11">Zinc finger C2H2 type domain</fullName>
    </submittedName>
</protein>
<evidence type="ECO:0000256" key="2">
    <source>
        <dbReference type="ARBA" id="ARBA00022723"/>
    </source>
</evidence>
<keyword evidence="12" id="KW-1185">Reference proteome</keyword>
<dbReference type="GO" id="GO:0008270">
    <property type="term" value="F:zinc ion binding"/>
    <property type="evidence" value="ECO:0007669"/>
    <property type="project" value="UniProtKB-KW"/>
</dbReference>
<feature type="domain" description="C2H2-type" evidence="10">
    <location>
        <begin position="49"/>
        <end position="75"/>
    </location>
</feature>
<dbReference type="PROSITE" id="PS50157">
    <property type="entry name" value="ZINC_FINGER_C2H2_2"/>
    <property type="match status" value="2"/>
</dbReference>
<proteinExistence type="predicted"/>
<evidence type="ECO:0000313" key="12">
    <source>
        <dbReference type="Proteomes" id="UP000717585"/>
    </source>
</evidence>
<dbReference type="GO" id="GO:0005634">
    <property type="term" value="C:nucleus"/>
    <property type="evidence" value="ECO:0007669"/>
    <property type="project" value="UniProtKB-SubCell"/>
</dbReference>
<keyword evidence="6" id="KW-0804">Transcription</keyword>
<dbReference type="PANTHER" id="PTHR46179:SF13">
    <property type="entry name" value="C2H2-TYPE DOMAIN-CONTAINING PROTEIN"/>
    <property type="match status" value="1"/>
</dbReference>
<dbReference type="Proteomes" id="UP000717585">
    <property type="component" value="Unassembled WGS sequence"/>
</dbReference>
<sequence>MLSQVTARKKGKYTCRCVTTANGSSSVCNQSFPTITSRTVHMLEVHRLVPCAKESCGQGFASVDEVYKHMKHAHSHLCCGGCTFYSHVPNIVVKHRLAHHANEITPTERARYECPKCHTLHYDLHGHFATAHTELLAPSERSKYWCEACRKYVPQLSKHQREVHTDQFVCPLASCHAKFSKESAVSAHLRNRHSIIAAEHELVMNIVRMVHSKNADSPLTLAVGRPGPEAHMEHSPLSTTRSEEPSHGMSPFQSSSDLVGDSYDSDDEAAIIHPNAIPLQVFGKLV</sequence>
<feature type="domain" description="C2H2-type" evidence="10">
    <location>
        <begin position="168"/>
        <end position="194"/>
    </location>
</feature>
<comment type="subcellular location">
    <subcellularLocation>
        <location evidence="1">Nucleus</location>
    </subcellularLocation>
</comment>
<keyword evidence="3 8" id="KW-0863">Zinc-finger</keyword>
<keyword evidence="7" id="KW-0539">Nucleus</keyword>
<dbReference type="SMART" id="SM00355">
    <property type="entry name" value="ZnF_C2H2"/>
    <property type="match status" value="6"/>
</dbReference>
<keyword evidence="2" id="KW-0479">Metal-binding</keyword>
<dbReference type="EMBL" id="JAHDYR010000064">
    <property type="protein sequence ID" value="KAG9390359.1"/>
    <property type="molecule type" value="Genomic_DNA"/>
</dbReference>
<evidence type="ECO:0000259" key="10">
    <source>
        <dbReference type="PROSITE" id="PS50157"/>
    </source>
</evidence>
<dbReference type="GO" id="GO:0006357">
    <property type="term" value="P:regulation of transcription by RNA polymerase II"/>
    <property type="evidence" value="ECO:0007669"/>
    <property type="project" value="TreeGrafter"/>
</dbReference>
<evidence type="ECO:0000256" key="6">
    <source>
        <dbReference type="ARBA" id="ARBA00023163"/>
    </source>
</evidence>
<name>A0A8J6B0K5_9EUKA</name>
<evidence type="ECO:0000256" key="4">
    <source>
        <dbReference type="ARBA" id="ARBA00022833"/>
    </source>
</evidence>
<dbReference type="OrthoDB" id="3437960at2759"/>
<dbReference type="PROSITE" id="PS00028">
    <property type="entry name" value="ZINC_FINGER_C2H2_1"/>
    <property type="match status" value="2"/>
</dbReference>
<dbReference type="InterPro" id="IPR051061">
    <property type="entry name" value="Zinc_finger_trans_reg"/>
</dbReference>
<organism evidence="11 12">
    <name type="scientific">Carpediemonas membranifera</name>
    <dbReference type="NCBI Taxonomy" id="201153"/>
    <lineage>
        <taxon>Eukaryota</taxon>
        <taxon>Metamonada</taxon>
        <taxon>Carpediemonas-like organisms</taxon>
        <taxon>Carpediemonas</taxon>
    </lineage>
</organism>
<dbReference type="InterPro" id="IPR013087">
    <property type="entry name" value="Znf_C2H2_type"/>
</dbReference>
<dbReference type="AlphaFoldDB" id="A0A8J6B0K5"/>
<keyword evidence="5" id="KW-0805">Transcription regulation</keyword>
<keyword evidence="4" id="KW-0862">Zinc</keyword>
<feature type="region of interest" description="Disordered" evidence="9">
    <location>
        <begin position="224"/>
        <end position="259"/>
    </location>
</feature>
<gene>
    <name evidence="11" type="ORF">J8273_7708</name>
</gene>
<evidence type="ECO:0000256" key="9">
    <source>
        <dbReference type="SAM" id="MobiDB-lite"/>
    </source>
</evidence>
<comment type="caution">
    <text evidence="11">The sequence shown here is derived from an EMBL/GenBank/DDBJ whole genome shotgun (WGS) entry which is preliminary data.</text>
</comment>
<reference evidence="11" key="1">
    <citation type="submission" date="2021-05" db="EMBL/GenBank/DDBJ databases">
        <title>A free-living protist that lacks canonical eukaryotic 1 DNA replication and segregation systems.</title>
        <authorList>
            <person name="Salas-Leiva D.E."/>
            <person name="Tromer E.C."/>
            <person name="Curtis B.A."/>
            <person name="Jerlstrom-Hultqvist J."/>
            <person name="Kolisko M."/>
            <person name="Yi Z."/>
            <person name="Salas-Leiva J.S."/>
            <person name="Gallot-Lavallee L."/>
            <person name="Kops G.J.P.L."/>
            <person name="Archibald J.M."/>
            <person name="Simpson A.G.B."/>
            <person name="Roger A.J."/>
        </authorList>
    </citation>
    <scope>NUCLEOTIDE SEQUENCE</scope>
    <source>
        <strain evidence="11">BICM</strain>
    </source>
</reference>